<reference evidence="1" key="1">
    <citation type="submission" date="2016-05" db="EMBL/GenBank/DDBJ databases">
        <authorList>
            <person name="Lavstsen T."/>
            <person name="Jespersen J.S."/>
        </authorList>
    </citation>
    <scope>NUCLEOTIDE SEQUENCE</scope>
    <source>
        <tissue evidence="1">Brain</tissue>
    </source>
</reference>
<protein>
    <submittedName>
        <fullName evidence="1">Si:ch211-193k19.2</fullName>
    </submittedName>
</protein>
<proteinExistence type="predicted"/>
<sequence length="135" mass="15204">MNKTFSHRRLEVVCEIPMVQDVQERWPALFNVLEGDNEAAFGDSVEETTVGIFTMKRHEAQPGQDDVGIVLDGHIVIQELDNVPLAFALLFGLLYCLNMDYSHQLKCTSEVLQKVLMELDGASLSKKAQVLKNRL</sequence>
<dbReference type="PANTHER" id="PTHR31025:SF27">
    <property type="entry name" value="SI:CH211-193K19.2-RELATED"/>
    <property type="match status" value="1"/>
</dbReference>
<feature type="non-terminal residue" evidence="1">
    <location>
        <position position="135"/>
    </location>
</feature>
<accession>A0A1A7XKP4</accession>
<evidence type="ECO:0000313" key="1">
    <source>
        <dbReference type="EMBL" id="SBP18671.1"/>
    </source>
</evidence>
<reference evidence="1" key="2">
    <citation type="submission" date="2016-06" db="EMBL/GenBank/DDBJ databases">
        <title>The genome of a short-lived fish provides insights into sex chromosome evolution and the genetic control of aging.</title>
        <authorList>
            <person name="Reichwald K."/>
            <person name="Felder M."/>
            <person name="Petzold A."/>
            <person name="Koch P."/>
            <person name="Groth M."/>
            <person name="Platzer M."/>
        </authorList>
    </citation>
    <scope>NUCLEOTIDE SEQUENCE</scope>
    <source>
        <tissue evidence="1">Brain</tissue>
    </source>
</reference>
<dbReference type="AlphaFoldDB" id="A0A1A7XKP4"/>
<gene>
    <name evidence="1" type="primary">SI:CH211-193K19.2</name>
</gene>
<dbReference type="EMBL" id="HADW01017271">
    <property type="protein sequence ID" value="SBP18671.1"/>
    <property type="molecule type" value="Transcribed_RNA"/>
</dbReference>
<organism evidence="1">
    <name type="scientific">Iconisemion striatum</name>
    <dbReference type="NCBI Taxonomy" id="60296"/>
    <lineage>
        <taxon>Eukaryota</taxon>
        <taxon>Metazoa</taxon>
        <taxon>Chordata</taxon>
        <taxon>Craniata</taxon>
        <taxon>Vertebrata</taxon>
        <taxon>Euteleostomi</taxon>
        <taxon>Actinopterygii</taxon>
        <taxon>Neopterygii</taxon>
        <taxon>Teleostei</taxon>
        <taxon>Neoteleostei</taxon>
        <taxon>Acanthomorphata</taxon>
        <taxon>Ovalentaria</taxon>
        <taxon>Atherinomorphae</taxon>
        <taxon>Cyprinodontiformes</taxon>
        <taxon>Nothobranchiidae</taxon>
        <taxon>Iconisemion</taxon>
    </lineage>
</organism>
<name>A0A1A7XKP4_9TELE</name>
<dbReference type="PANTHER" id="PTHR31025">
    <property type="entry name" value="SI:CH211-196P9.1-RELATED"/>
    <property type="match status" value="1"/>
</dbReference>